<gene>
    <name evidence="1" type="ORF">SEUCBS140593_008460</name>
</gene>
<protein>
    <recommendedName>
        <fullName evidence="3">F-box domain-containing protein</fullName>
    </recommendedName>
</protein>
<name>A0ABP0CLP0_9PEZI</name>
<evidence type="ECO:0000313" key="2">
    <source>
        <dbReference type="Proteomes" id="UP001642482"/>
    </source>
</evidence>
<comment type="caution">
    <text evidence="1">The sequence shown here is derived from an EMBL/GenBank/DDBJ whole genome shotgun (WGS) entry which is preliminary data.</text>
</comment>
<keyword evidence="2" id="KW-1185">Reference proteome</keyword>
<dbReference type="EMBL" id="CAWUHD010000117">
    <property type="protein sequence ID" value="CAK7233017.1"/>
    <property type="molecule type" value="Genomic_DNA"/>
</dbReference>
<organism evidence="1 2">
    <name type="scientific">Sporothrix eucalyptigena</name>
    <dbReference type="NCBI Taxonomy" id="1812306"/>
    <lineage>
        <taxon>Eukaryota</taxon>
        <taxon>Fungi</taxon>
        <taxon>Dikarya</taxon>
        <taxon>Ascomycota</taxon>
        <taxon>Pezizomycotina</taxon>
        <taxon>Sordariomycetes</taxon>
        <taxon>Sordariomycetidae</taxon>
        <taxon>Ophiostomatales</taxon>
        <taxon>Ophiostomataceae</taxon>
        <taxon>Sporothrix</taxon>
    </lineage>
</organism>
<evidence type="ECO:0008006" key="3">
    <source>
        <dbReference type="Google" id="ProtNLM"/>
    </source>
</evidence>
<evidence type="ECO:0000313" key="1">
    <source>
        <dbReference type="EMBL" id="CAK7233017.1"/>
    </source>
</evidence>
<proteinExistence type="predicted"/>
<dbReference type="Proteomes" id="UP001642482">
    <property type="component" value="Unassembled WGS sequence"/>
</dbReference>
<accession>A0ABP0CLP0</accession>
<reference evidence="1 2" key="1">
    <citation type="submission" date="2024-01" db="EMBL/GenBank/DDBJ databases">
        <authorList>
            <person name="Allen C."/>
            <person name="Tagirdzhanova G."/>
        </authorList>
    </citation>
    <scope>NUCLEOTIDE SEQUENCE [LARGE SCALE GENOMIC DNA]</scope>
</reference>
<sequence>MEAPGPGRTDGRVEPADDNGDGLPKYCLTQRRCAVCQFSLFGDEPIYYIIGDRIVPTPPGEHRQEDDEHPPVSIHMCGMEACGLGLDGALGMHRDCYSTSAVGLGPPSVFLSPGFLAATKYSFPMSQKDELGRVNRFQTFLAKRLVQQAKQSANVWPLQLPVELWEMVAQHLTSECAAVSTRAWFNQEMEAFSATPLEDTFKINLDDPVYATLTVIEGKYYVQRLFNEDPSDAKTKLFMLDVESDGIKLRVIEKRTVPTSWDRLGLVRFPGEHVYWPEPLVFYPQGEERPPAFLRGTFTYIPRIPHRMRLLVINAPGTIGYSVACNGMRICSIVAHTKDEPVNTHTEAYTDDTLTDCCWIYHPLAPGETITSIHRRMDVDRSLGFPRWGYRDGLIFVSNYGRQREFGPFWGGEFLQTTLTNLVVHVENGEYCRLFFSRLDEHHTRMHMKLFAKADEITKEELVSAVEPYVAPTPPAALHAEMHRRIAPASNGPFHELSPPQGIYSSCSLQRVASIRLCINPTAPHRPVVGMLVSYMDSRSDACVGSWRFDLAATSEPMVVAGSSSDWLHIRFEKLDTSHISPGLQHRRSLYGGWYVTDIATRAPDVRTDALSTTRWRKLPWTGALEWWFKPHTHELYYNGINVRDMTD</sequence>